<evidence type="ECO:0000313" key="4">
    <source>
        <dbReference type="Proteomes" id="UP000823638"/>
    </source>
</evidence>
<sequence>MDKKNLFSVIYKDSNILVVNKGSGLSVTQDRWDPEIPRLDTLLENEYGKVFTVHRIDKDTSGVVVYALNPDTHRFLSGEFEERRVEKTYIALVYGSPEWQEKKIEIKLKPDGDSLHRTVADKKHGKYALTKCRVLASSRDFSWIEAKPVTGRTHQIRIHLKEEGFPIVCDSLYGNREGIYLSKLKKNWRGDIFEERPLLSRLGLHALKISLKDPETGEKKTFTAPFPKDLEALRKQLEKVRGLDPVLP</sequence>
<dbReference type="GO" id="GO:0000455">
    <property type="term" value="P:enzyme-directed rRNA pseudouridine synthesis"/>
    <property type="evidence" value="ECO:0007669"/>
    <property type="project" value="TreeGrafter"/>
</dbReference>
<dbReference type="GO" id="GO:0140098">
    <property type="term" value="F:catalytic activity, acting on RNA"/>
    <property type="evidence" value="ECO:0007669"/>
    <property type="project" value="UniProtKB-ARBA"/>
</dbReference>
<dbReference type="EMBL" id="JADIMM010000043">
    <property type="protein sequence ID" value="MBO8457246.1"/>
    <property type="molecule type" value="Genomic_DNA"/>
</dbReference>
<dbReference type="Proteomes" id="UP000823638">
    <property type="component" value="Unassembled WGS sequence"/>
</dbReference>
<proteinExistence type="inferred from homology"/>
<evidence type="ECO:0000259" key="2">
    <source>
        <dbReference type="Pfam" id="PF00849"/>
    </source>
</evidence>
<dbReference type="InterPro" id="IPR050188">
    <property type="entry name" value="RluA_PseudoU_synthase"/>
</dbReference>
<dbReference type="AlphaFoldDB" id="A0A9D9N1R0"/>
<reference evidence="3" key="1">
    <citation type="submission" date="2020-10" db="EMBL/GenBank/DDBJ databases">
        <authorList>
            <person name="Gilroy R."/>
        </authorList>
    </citation>
    <scope>NUCLEOTIDE SEQUENCE</scope>
    <source>
        <strain evidence="3">10532</strain>
    </source>
</reference>
<dbReference type="Gene3D" id="3.30.2350.10">
    <property type="entry name" value="Pseudouridine synthase"/>
    <property type="match status" value="1"/>
</dbReference>
<reference evidence="3" key="2">
    <citation type="journal article" date="2021" name="PeerJ">
        <title>Extensive microbial diversity within the chicken gut microbiome revealed by metagenomics and culture.</title>
        <authorList>
            <person name="Gilroy R."/>
            <person name="Ravi A."/>
            <person name="Getino M."/>
            <person name="Pursley I."/>
            <person name="Horton D.L."/>
            <person name="Alikhan N.F."/>
            <person name="Baker D."/>
            <person name="Gharbi K."/>
            <person name="Hall N."/>
            <person name="Watson M."/>
            <person name="Adriaenssens E.M."/>
            <person name="Foster-Nyarko E."/>
            <person name="Jarju S."/>
            <person name="Secka A."/>
            <person name="Antonio M."/>
            <person name="Oren A."/>
            <person name="Chaudhuri R.R."/>
            <person name="La Ragione R."/>
            <person name="Hildebrand F."/>
            <person name="Pallen M.J."/>
        </authorList>
    </citation>
    <scope>NUCLEOTIDE SEQUENCE</scope>
    <source>
        <strain evidence="3">10532</strain>
    </source>
</reference>
<protein>
    <submittedName>
        <fullName evidence="3">RluA family pseudouridine synthase</fullName>
    </submittedName>
</protein>
<dbReference type="PANTHER" id="PTHR21600">
    <property type="entry name" value="MITOCHONDRIAL RNA PSEUDOURIDINE SYNTHASE"/>
    <property type="match status" value="1"/>
</dbReference>
<dbReference type="CDD" id="cd02869">
    <property type="entry name" value="PseudoU_synth_RluA_like"/>
    <property type="match status" value="1"/>
</dbReference>
<evidence type="ECO:0000313" key="3">
    <source>
        <dbReference type="EMBL" id="MBO8457246.1"/>
    </source>
</evidence>
<evidence type="ECO:0000256" key="1">
    <source>
        <dbReference type="ARBA" id="ARBA00010876"/>
    </source>
</evidence>
<accession>A0A9D9N1R0</accession>
<comment type="caution">
    <text evidence="3">The sequence shown here is derived from an EMBL/GenBank/DDBJ whole genome shotgun (WGS) entry which is preliminary data.</text>
</comment>
<dbReference type="GO" id="GO:0003723">
    <property type="term" value="F:RNA binding"/>
    <property type="evidence" value="ECO:0007669"/>
    <property type="project" value="InterPro"/>
</dbReference>
<gene>
    <name evidence="3" type="ORF">IAA81_03345</name>
</gene>
<dbReference type="Pfam" id="PF00849">
    <property type="entry name" value="PseudoU_synth_2"/>
    <property type="match status" value="1"/>
</dbReference>
<comment type="similarity">
    <text evidence="1">Belongs to the pseudouridine synthase RluA family.</text>
</comment>
<dbReference type="InterPro" id="IPR006145">
    <property type="entry name" value="PsdUridine_synth_RsuA/RluA"/>
</dbReference>
<dbReference type="PANTHER" id="PTHR21600:SF87">
    <property type="entry name" value="RNA PSEUDOURIDYLATE SYNTHASE DOMAIN-CONTAINING PROTEIN 1"/>
    <property type="match status" value="1"/>
</dbReference>
<name>A0A9D9N1R0_9SPIR</name>
<dbReference type="InterPro" id="IPR020103">
    <property type="entry name" value="PsdUridine_synth_cat_dom_sf"/>
</dbReference>
<organism evidence="3 4">
    <name type="scientific">Candidatus Gallitreponema excrementavium</name>
    <dbReference type="NCBI Taxonomy" id="2840840"/>
    <lineage>
        <taxon>Bacteria</taxon>
        <taxon>Pseudomonadati</taxon>
        <taxon>Spirochaetota</taxon>
        <taxon>Spirochaetia</taxon>
        <taxon>Spirochaetales</taxon>
        <taxon>Candidatus Gallitreponema</taxon>
    </lineage>
</organism>
<feature type="domain" description="Pseudouridine synthase RsuA/RluA-like" evidence="2">
    <location>
        <begin position="15"/>
        <end position="161"/>
    </location>
</feature>
<dbReference type="SUPFAM" id="SSF55120">
    <property type="entry name" value="Pseudouridine synthase"/>
    <property type="match status" value="1"/>
</dbReference>
<dbReference type="GO" id="GO:0009982">
    <property type="term" value="F:pseudouridine synthase activity"/>
    <property type="evidence" value="ECO:0007669"/>
    <property type="project" value="InterPro"/>
</dbReference>